<dbReference type="PROSITE" id="PS00906">
    <property type="entry name" value="UROD_1"/>
    <property type="match status" value="1"/>
</dbReference>
<feature type="binding site" evidence="7">
    <location>
        <position position="151"/>
    </location>
    <ligand>
        <name>substrate</name>
    </ligand>
</feature>
<evidence type="ECO:0000256" key="5">
    <source>
        <dbReference type="ARBA" id="ARBA00023239"/>
    </source>
</evidence>
<evidence type="ECO:0000313" key="13">
    <source>
        <dbReference type="Proteomes" id="UP000321595"/>
    </source>
</evidence>
<accession>A0A5B8XJ87</accession>
<feature type="binding site" evidence="7">
    <location>
        <position position="319"/>
    </location>
    <ligand>
        <name>substrate</name>
    </ligand>
</feature>
<dbReference type="GO" id="GO:0005829">
    <property type="term" value="C:cytosol"/>
    <property type="evidence" value="ECO:0007669"/>
    <property type="project" value="TreeGrafter"/>
</dbReference>
<sequence>MKSRERFLKACDCEPLDRPPVWVMRQAGRHLPEYLALKEKYTFHQMVQTPELAFEVTMQPIRRYRMDAAIVFSDILVIPEAMGQPYEFRDKGGIQMGYRLDTAEDIAKLSSDGIEEKLDYVAQTLKLMRAELGDDHALIGFGGSPWTLATYMVEGGSSKDYHRAKRLFFNDRELFDTLMEKISDALIRYFRIQIAQGVDAVQVFDSWGGVLGPEIFWEASGKWIAKIVNALKDEVRVIVFSKGSHANVEALVRTGAHLQGCDWTKNLADFRRELPANMGVQGNLDPVILETKPEIVRAEALRILEQMRGLNGHVFNLGHGIAPAAKIENMETLIQTVQEFR</sequence>
<evidence type="ECO:0000259" key="11">
    <source>
        <dbReference type="PROSITE" id="PS00907"/>
    </source>
</evidence>
<dbReference type="UniPathway" id="UPA00251">
    <property type="reaction ID" value="UER00321"/>
</dbReference>
<dbReference type="InterPro" id="IPR000257">
    <property type="entry name" value="Uroporphyrinogen_deCOase"/>
</dbReference>
<feature type="binding site" evidence="7">
    <location>
        <position position="74"/>
    </location>
    <ligand>
        <name>substrate</name>
    </ligand>
</feature>
<dbReference type="NCBIfam" id="TIGR01464">
    <property type="entry name" value="hemE"/>
    <property type="match status" value="1"/>
</dbReference>
<evidence type="ECO:0000256" key="3">
    <source>
        <dbReference type="ARBA" id="ARBA00012288"/>
    </source>
</evidence>
<dbReference type="AlphaFoldDB" id="A0A5B8XJ87"/>
<keyword evidence="6 7" id="KW-0627">Porphyrin biosynthesis</keyword>
<gene>
    <name evidence="7" type="primary">hemE</name>
    <name evidence="12" type="ORF">FRD01_00835</name>
</gene>
<name>A0A5B8XJ87_9DELT</name>
<evidence type="ECO:0000256" key="2">
    <source>
        <dbReference type="ARBA" id="ARBA00009935"/>
    </source>
</evidence>
<keyword evidence="7" id="KW-0963">Cytoplasm</keyword>
<dbReference type="InterPro" id="IPR038071">
    <property type="entry name" value="UROD/MetE-like_sf"/>
</dbReference>
<protein>
    <recommendedName>
        <fullName evidence="3 7">Uroporphyrinogen decarboxylase</fullName>
        <shortName evidence="7">UPD</shortName>
        <shortName evidence="7">URO-D</shortName>
        <ecNumber evidence="3 7">4.1.1.37</ecNumber>
    </recommendedName>
</protein>
<keyword evidence="4 7" id="KW-0210">Decarboxylase</keyword>
<dbReference type="EC" id="4.1.1.37" evidence="3 7"/>
<comment type="catalytic activity">
    <reaction evidence="7 8">
        <text>uroporphyrinogen III + 4 H(+) = coproporphyrinogen III + 4 CO2</text>
        <dbReference type="Rhea" id="RHEA:19865"/>
        <dbReference type="ChEBI" id="CHEBI:15378"/>
        <dbReference type="ChEBI" id="CHEBI:16526"/>
        <dbReference type="ChEBI" id="CHEBI:57308"/>
        <dbReference type="ChEBI" id="CHEBI:57309"/>
        <dbReference type="EC" id="4.1.1.37"/>
    </reaction>
</comment>
<dbReference type="PANTHER" id="PTHR21091">
    <property type="entry name" value="METHYLTETRAHYDROFOLATE:HOMOCYSTEINE METHYLTRANSFERASE RELATED"/>
    <property type="match status" value="1"/>
</dbReference>
<dbReference type="PANTHER" id="PTHR21091:SF169">
    <property type="entry name" value="UROPORPHYRINOGEN DECARBOXYLASE"/>
    <property type="match status" value="1"/>
</dbReference>
<dbReference type="EMBL" id="CP042467">
    <property type="protein sequence ID" value="QED25830.1"/>
    <property type="molecule type" value="Genomic_DNA"/>
</dbReference>
<keyword evidence="13" id="KW-1185">Reference proteome</keyword>
<comment type="subunit">
    <text evidence="7">Homodimer.</text>
</comment>
<evidence type="ECO:0000259" key="10">
    <source>
        <dbReference type="PROSITE" id="PS00906"/>
    </source>
</evidence>
<keyword evidence="5 7" id="KW-0456">Lyase</keyword>
<comment type="caution">
    <text evidence="7">Lacks conserved residue(s) required for the propagation of feature annotation.</text>
</comment>
<organism evidence="12 13">
    <name type="scientific">Microvenator marinus</name>
    <dbReference type="NCBI Taxonomy" id="2600177"/>
    <lineage>
        <taxon>Bacteria</taxon>
        <taxon>Deltaproteobacteria</taxon>
        <taxon>Bradymonadales</taxon>
        <taxon>Microvenatoraceae</taxon>
        <taxon>Microvenator</taxon>
    </lineage>
</organism>
<dbReference type="GO" id="GO:0004853">
    <property type="term" value="F:uroporphyrinogen decarboxylase activity"/>
    <property type="evidence" value="ECO:0007669"/>
    <property type="project" value="UniProtKB-UniRule"/>
</dbReference>
<evidence type="ECO:0000256" key="4">
    <source>
        <dbReference type="ARBA" id="ARBA00022793"/>
    </source>
</evidence>
<dbReference type="HAMAP" id="MF_00218">
    <property type="entry name" value="URO_D"/>
    <property type="match status" value="1"/>
</dbReference>
<reference evidence="12 13" key="1">
    <citation type="submission" date="2019-08" db="EMBL/GenBank/DDBJ databases">
        <authorList>
            <person name="Liang Q."/>
        </authorList>
    </citation>
    <scope>NUCLEOTIDE SEQUENCE [LARGE SCALE GENOMIC DNA]</scope>
    <source>
        <strain evidence="12 13">V1718</strain>
    </source>
</reference>
<comment type="similarity">
    <text evidence="2 7 9">Belongs to the uroporphyrinogen decarboxylase family.</text>
</comment>
<evidence type="ECO:0000256" key="7">
    <source>
        <dbReference type="HAMAP-Rule" id="MF_00218"/>
    </source>
</evidence>
<evidence type="ECO:0000256" key="8">
    <source>
        <dbReference type="RuleBase" id="RU000554"/>
    </source>
</evidence>
<dbReference type="InterPro" id="IPR006361">
    <property type="entry name" value="Uroporphyrinogen_deCO2ase_HemE"/>
</dbReference>
<dbReference type="KEGG" id="bbae:FRD01_00835"/>
<dbReference type="GO" id="GO:0006782">
    <property type="term" value="P:protoporphyrinogen IX biosynthetic process"/>
    <property type="evidence" value="ECO:0007669"/>
    <property type="project" value="UniProtKB-UniRule"/>
</dbReference>
<feature type="binding site" evidence="7">
    <location>
        <position position="206"/>
    </location>
    <ligand>
        <name>substrate</name>
    </ligand>
</feature>
<evidence type="ECO:0000313" key="12">
    <source>
        <dbReference type="EMBL" id="QED25830.1"/>
    </source>
</evidence>
<evidence type="ECO:0000256" key="9">
    <source>
        <dbReference type="RuleBase" id="RU004169"/>
    </source>
</evidence>
<evidence type="ECO:0000256" key="1">
    <source>
        <dbReference type="ARBA" id="ARBA00004804"/>
    </source>
</evidence>
<dbReference type="PROSITE" id="PS00907">
    <property type="entry name" value="UROD_2"/>
    <property type="match status" value="1"/>
</dbReference>
<comment type="function">
    <text evidence="7">Catalyzes the decarboxylation of four acetate groups of uroporphyrinogen-III to yield coproporphyrinogen-III.</text>
</comment>
<comment type="pathway">
    <text evidence="1 7 8">Porphyrin-containing compound metabolism; protoporphyrin-IX biosynthesis; coproporphyrinogen-III from 5-aminolevulinate: step 4/4.</text>
</comment>
<dbReference type="CDD" id="cd00717">
    <property type="entry name" value="URO-D"/>
    <property type="match status" value="1"/>
</dbReference>
<dbReference type="Gene3D" id="3.20.20.210">
    <property type="match status" value="1"/>
</dbReference>
<dbReference type="OrthoDB" id="9806656at2"/>
<proteinExistence type="inferred from homology"/>
<dbReference type="RefSeq" id="WP_146956746.1">
    <property type="nucleotide sequence ID" value="NZ_CP042467.1"/>
</dbReference>
<feature type="domain" description="Uroporphyrinogen decarboxylase (URO-D)" evidence="10">
    <location>
        <begin position="20"/>
        <end position="29"/>
    </location>
</feature>
<feature type="domain" description="Uroporphyrinogen decarboxylase (URO-D)" evidence="11">
    <location>
        <begin position="139"/>
        <end position="155"/>
    </location>
</feature>
<dbReference type="Pfam" id="PF01208">
    <property type="entry name" value="URO-D"/>
    <property type="match status" value="1"/>
</dbReference>
<dbReference type="Proteomes" id="UP000321595">
    <property type="component" value="Chromosome"/>
</dbReference>
<evidence type="ECO:0000256" key="6">
    <source>
        <dbReference type="ARBA" id="ARBA00023244"/>
    </source>
</evidence>
<comment type="subcellular location">
    <subcellularLocation>
        <location evidence="7">Cytoplasm</location>
    </subcellularLocation>
</comment>
<feature type="site" description="Transition state stabilizer" evidence="7">
    <location>
        <position position="74"/>
    </location>
</feature>
<feature type="binding site" evidence="7">
    <location>
        <begin position="25"/>
        <end position="29"/>
    </location>
    <ligand>
        <name>substrate</name>
    </ligand>
</feature>
<dbReference type="SUPFAM" id="SSF51726">
    <property type="entry name" value="UROD/MetE-like"/>
    <property type="match status" value="1"/>
</dbReference>